<accession>A0A1J1HLG8</accession>
<dbReference type="Proteomes" id="UP000183832">
    <property type="component" value="Unassembled WGS sequence"/>
</dbReference>
<dbReference type="EMBL" id="CVRI01000004">
    <property type="protein sequence ID" value="CRK87294.1"/>
    <property type="molecule type" value="Genomic_DNA"/>
</dbReference>
<reference evidence="1 2" key="1">
    <citation type="submission" date="2015-04" db="EMBL/GenBank/DDBJ databases">
        <authorList>
            <person name="Syromyatnikov M.Y."/>
            <person name="Popov V.N."/>
        </authorList>
    </citation>
    <scope>NUCLEOTIDE SEQUENCE [LARGE SCALE GENOMIC DNA]</scope>
</reference>
<organism evidence="1 2">
    <name type="scientific">Clunio marinus</name>
    <dbReference type="NCBI Taxonomy" id="568069"/>
    <lineage>
        <taxon>Eukaryota</taxon>
        <taxon>Metazoa</taxon>
        <taxon>Ecdysozoa</taxon>
        <taxon>Arthropoda</taxon>
        <taxon>Hexapoda</taxon>
        <taxon>Insecta</taxon>
        <taxon>Pterygota</taxon>
        <taxon>Neoptera</taxon>
        <taxon>Endopterygota</taxon>
        <taxon>Diptera</taxon>
        <taxon>Nematocera</taxon>
        <taxon>Chironomoidea</taxon>
        <taxon>Chironomidae</taxon>
        <taxon>Clunio</taxon>
    </lineage>
</organism>
<gene>
    <name evidence="1" type="ORF">CLUMA_CG001096</name>
</gene>
<name>A0A1J1HLG8_9DIPT</name>
<proteinExistence type="predicted"/>
<evidence type="ECO:0000313" key="2">
    <source>
        <dbReference type="Proteomes" id="UP000183832"/>
    </source>
</evidence>
<evidence type="ECO:0000313" key="1">
    <source>
        <dbReference type="EMBL" id="CRK87294.1"/>
    </source>
</evidence>
<sequence>MLGQAFHGFKAHYPNVNHTISSTTAFTNRPLMLSNEAKFAMNFLFCFTLLILPKIYPKISLKNSVITQMIDSIEKPSCQQQIS</sequence>
<protein>
    <submittedName>
        <fullName evidence="1">CLUMA_CG001096, isoform A</fullName>
    </submittedName>
</protein>
<dbReference type="AlphaFoldDB" id="A0A1J1HLG8"/>
<keyword evidence="2" id="KW-1185">Reference proteome</keyword>